<dbReference type="InterPro" id="IPR032193">
    <property type="entry name" value="CNOT1_TTP_bind"/>
</dbReference>
<evidence type="ECO:0000313" key="3">
    <source>
        <dbReference type="Proteomes" id="UP000887565"/>
    </source>
</evidence>
<dbReference type="Pfam" id="PF16415">
    <property type="entry name" value="CNOT1_CAF1_bind"/>
    <property type="match status" value="1"/>
</dbReference>
<sequence length="455" mass="50934">AESVPAQLNAAAAGSLFNNANDFPGHSAAAVFFGNPNFNTTTQASQQPLVTSNEPNNPDITQSFTDDIQGEANNYFQQIYAQPPQPSMSIEQFLEVLKRFRDSTEKKQLDVFACMIKNLFEEYNFFEQYPEKELHTTALLFGGVLREGLVSGTPLVVALRIVAEALKKEPGARLFNFGVVALDQFKTRLKEYPRYCQNILPTVSRNLPPRLLDYVQHGIREEWPPSHQSAVTRSVTPACQSASVVSQTPTTFVTSMAQSGTAKPAPTLNATNIDTLVHATDKEDSKVAVPPENIVEKVAFLFNNLSQMNMLQKVSEMKGMMVDEHLPWLAQYLVMKRVSAESNFHNLYATFVTALGNRTLNAIILKETYRNIKVTVTYKILLRSDKAAANFSDRTLLKNLGHWLGMVTLMVNKPILHRDLDVKSLLLEAFWKGQQELLYVVPFLAKILESCQKSK</sequence>
<reference evidence="4" key="1">
    <citation type="submission" date="2022-11" db="UniProtKB">
        <authorList>
            <consortium name="WormBaseParasite"/>
        </authorList>
    </citation>
    <scope>IDENTIFICATION</scope>
</reference>
<dbReference type="Proteomes" id="UP000887565">
    <property type="component" value="Unplaced"/>
</dbReference>
<protein>
    <submittedName>
        <fullName evidence="4">CCR4-NOT transcription complex subunit 1</fullName>
    </submittedName>
</protein>
<evidence type="ECO:0000259" key="1">
    <source>
        <dbReference type="Pfam" id="PF16415"/>
    </source>
</evidence>
<feature type="domain" description="CCR4-NOT transcription complex subunit 1 TTP binding" evidence="2">
    <location>
        <begin position="40"/>
        <end position="223"/>
    </location>
</feature>
<dbReference type="GO" id="GO:0017148">
    <property type="term" value="P:negative regulation of translation"/>
    <property type="evidence" value="ECO:0007669"/>
    <property type="project" value="InterPro"/>
</dbReference>
<dbReference type="PANTHER" id="PTHR13162:SF8">
    <property type="entry name" value="CCR4-NOT TRANSCRIPTION COMPLEX SUBUNIT 1"/>
    <property type="match status" value="1"/>
</dbReference>
<dbReference type="PANTHER" id="PTHR13162">
    <property type="entry name" value="CCR4-NOT TRANSCRIPTION COMPLEX"/>
    <property type="match status" value="1"/>
</dbReference>
<dbReference type="WBParaSite" id="nRc.2.0.1.t48164-RA">
    <property type="protein sequence ID" value="nRc.2.0.1.t48164-RA"/>
    <property type="gene ID" value="nRc.2.0.1.g48164"/>
</dbReference>
<dbReference type="InterPro" id="IPR038535">
    <property type="entry name" value="CNOT1_TTP_bind_sf"/>
</dbReference>
<evidence type="ECO:0000313" key="4">
    <source>
        <dbReference type="WBParaSite" id="nRc.2.0.1.t48164-RA"/>
    </source>
</evidence>
<dbReference type="GO" id="GO:0000288">
    <property type="term" value="P:nuclear-transcribed mRNA catabolic process, deadenylation-dependent decay"/>
    <property type="evidence" value="ECO:0007669"/>
    <property type="project" value="TreeGrafter"/>
</dbReference>
<dbReference type="Gene3D" id="1.25.40.840">
    <property type="entry name" value="CCR4-NOT transcription complex subunit 1 TTP binding domain"/>
    <property type="match status" value="1"/>
</dbReference>
<dbReference type="InterPro" id="IPR040398">
    <property type="entry name" value="Not1"/>
</dbReference>
<organism evidence="3 4">
    <name type="scientific">Romanomermis culicivorax</name>
    <name type="common">Nematode worm</name>
    <dbReference type="NCBI Taxonomy" id="13658"/>
    <lineage>
        <taxon>Eukaryota</taxon>
        <taxon>Metazoa</taxon>
        <taxon>Ecdysozoa</taxon>
        <taxon>Nematoda</taxon>
        <taxon>Enoplea</taxon>
        <taxon>Dorylaimia</taxon>
        <taxon>Mermithida</taxon>
        <taxon>Mermithoidea</taxon>
        <taxon>Mermithidae</taxon>
        <taxon>Romanomermis</taxon>
    </lineage>
</organism>
<dbReference type="Pfam" id="PF16417">
    <property type="entry name" value="CNOT1_TTP_bind"/>
    <property type="match status" value="1"/>
</dbReference>
<proteinExistence type="predicted"/>
<accession>A0A915LAQ2</accession>
<keyword evidence="3" id="KW-1185">Reference proteome</keyword>
<dbReference type="Gene3D" id="1.25.40.180">
    <property type="match status" value="1"/>
</dbReference>
<dbReference type="GO" id="GO:0030015">
    <property type="term" value="C:CCR4-NOT core complex"/>
    <property type="evidence" value="ECO:0007669"/>
    <property type="project" value="InterPro"/>
</dbReference>
<name>A0A915LAQ2_ROMCU</name>
<dbReference type="AlphaFoldDB" id="A0A915LAQ2"/>
<dbReference type="OMA" id="MINLETW"/>
<dbReference type="InterPro" id="IPR032191">
    <property type="entry name" value="CNOT1_CAF1_bind"/>
</dbReference>
<feature type="domain" description="CCR4-NOT transcription complex subunit 1 CAF1-binding" evidence="1">
    <location>
        <begin position="288"/>
        <end position="455"/>
    </location>
</feature>
<evidence type="ECO:0000259" key="2">
    <source>
        <dbReference type="Pfam" id="PF16417"/>
    </source>
</evidence>
<dbReference type="GO" id="GO:0000932">
    <property type="term" value="C:P-body"/>
    <property type="evidence" value="ECO:0007669"/>
    <property type="project" value="TreeGrafter"/>
</dbReference>
<dbReference type="GO" id="GO:0060090">
    <property type="term" value="F:molecular adaptor activity"/>
    <property type="evidence" value="ECO:0007669"/>
    <property type="project" value="TreeGrafter"/>
</dbReference>